<dbReference type="InterPro" id="IPR050834">
    <property type="entry name" value="Glycosyltransf_2"/>
</dbReference>
<dbReference type="AlphaFoldDB" id="A0A5M6DML7"/>
<dbReference type="Pfam" id="PF00535">
    <property type="entry name" value="Glycos_transf_2"/>
    <property type="match status" value="1"/>
</dbReference>
<dbReference type="EMBL" id="VWSF01000002">
    <property type="protein sequence ID" value="KAA5548788.1"/>
    <property type="molecule type" value="Genomic_DNA"/>
</dbReference>
<dbReference type="RefSeq" id="WP_150087115.1">
    <property type="nucleotide sequence ID" value="NZ_VWSF01000002.1"/>
</dbReference>
<gene>
    <name evidence="2" type="ORF">F0145_04555</name>
</gene>
<sequence length="316" mass="36570">MRVSPKVSVLIPTYNSAHFLDEAIQSVLNQTYTDFELIIVDNCSTDNSEQVIAAYLSDKRITYYKNKTNIGLVGNFNKCLEYAQGEYIKYLCSDDKFHPALLAQYVQVMDQYPNVALVTSNRAIFGFKNYIWQLPLTHLQKGKTVAYHSLNDVNWIGEPTSVMFRRANLPVVGGFRSEFTYLTDWDMWLRQLSVGDCYIIPEALSYFRVHENQTTASVMKNLSNYFEDYYFYKGIKKQNLYKLDFSEIDIDALIKRKAADCVKVILKVIPRLVKKENWQVLNKAFNILYSEKVLLPSISVIFGLIKRKAFPETIKA</sequence>
<dbReference type="InterPro" id="IPR029044">
    <property type="entry name" value="Nucleotide-diphossugar_trans"/>
</dbReference>
<evidence type="ECO:0000313" key="3">
    <source>
        <dbReference type="Proteomes" id="UP000323426"/>
    </source>
</evidence>
<evidence type="ECO:0000259" key="1">
    <source>
        <dbReference type="Pfam" id="PF00535"/>
    </source>
</evidence>
<proteinExistence type="predicted"/>
<dbReference type="InterPro" id="IPR001173">
    <property type="entry name" value="Glyco_trans_2-like"/>
</dbReference>
<dbReference type="Proteomes" id="UP000323426">
    <property type="component" value="Unassembled WGS sequence"/>
</dbReference>
<dbReference type="GO" id="GO:0016740">
    <property type="term" value="F:transferase activity"/>
    <property type="evidence" value="ECO:0007669"/>
    <property type="project" value="UniProtKB-KW"/>
</dbReference>
<organism evidence="2 3">
    <name type="scientific">Adhaeribacter rhizoryzae</name>
    <dbReference type="NCBI Taxonomy" id="2607907"/>
    <lineage>
        <taxon>Bacteria</taxon>
        <taxon>Pseudomonadati</taxon>
        <taxon>Bacteroidota</taxon>
        <taxon>Cytophagia</taxon>
        <taxon>Cytophagales</taxon>
        <taxon>Hymenobacteraceae</taxon>
        <taxon>Adhaeribacter</taxon>
    </lineage>
</organism>
<reference evidence="2 3" key="1">
    <citation type="submission" date="2019-09" db="EMBL/GenBank/DDBJ databases">
        <title>Genome sequence and assembly of Adhaeribacter sp.</title>
        <authorList>
            <person name="Chhetri G."/>
        </authorList>
    </citation>
    <scope>NUCLEOTIDE SEQUENCE [LARGE SCALE GENOMIC DNA]</scope>
    <source>
        <strain evidence="2 3">DK36</strain>
    </source>
</reference>
<accession>A0A5M6DML7</accession>
<protein>
    <submittedName>
        <fullName evidence="2">Glycosyltransferase</fullName>
    </submittedName>
</protein>
<feature type="domain" description="Glycosyltransferase 2-like" evidence="1">
    <location>
        <begin position="8"/>
        <end position="167"/>
    </location>
</feature>
<name>A0A5M6DML7_9BACT</name>
<dbReference type="SUPFAM" id="SSF53448">
    <property type="entry name" value="Nucleotide-diphospho-sugar transferases"/>
    <property type="match status" value="1"/>
</dbReference>
<evidence type="ECO:0000313" key="2">
    <source>
        <dbReference type="EMBL" id="KAA5548788.1"/>
    </source>
</evidence>
<dbReference type="Gene3D" id="3.90.550.10">
    <property type="entry name" value="Spore Coat Polysaccharide Biosynthesis Protein SpsA, Chain A"/>
    <property type="match status" value="1"/>
</dbReference>
<comment type="caution">
    <text evidence="2">The sequence shown here is derived from an EMBL/GenBank/DDBJ whole genome shotgun (WGS) entry which is preliminary data.</text>
</comment>
<keyword evidence="2" id="KW-0808">Transferase</keyword>
<keyword evidence="3" id="KW-1185">Reference proteome</keyword>
<dbReference type="PANTHER" id="PTHR43685">
    <property type="entry name" value="GLYCOSYLTRANSFERASE"/>
    <property type="match status" value="1"/>
</dbReference>
<dbReference type="PANTHER" id="PTHR43685:SF11">
    <property type="entry name" value="GLYCOSYLTRANSFERASE TAGX-RELATED"/>
    <property type="match status" value="1"/>
</dbReference>